<organism evidence="7 8">
    <name type="scientific">Caballeronia pedi</name>
    <dbReference type="NCBI Taxonomy" id="1777141"/>
    <lineage>
        <taxon>Bacteria</taxon>
        <taxon>Pseudomonadati</taxon>
        <taxon>Pseudomonadota</taxon>
        <taxon>Betaproteobacteria</taxon>
        <taxon>Burkholderiales</taxon>
        <taxon>Burkholderiaceae</taxon>
        <taxon>Caballeronia</taxon>
    </lineage>
</organism>
<keyword evidence="3 4" id="KW-0732">Signal</keyword>
<dbReference type="PANTHER" id="PTHR43662">
    <property type="match status" value="1"/>
</dbReference>
<evidence type="ECO:0000256" key="2">
    <source>
        <dbReference type="ARBA" id="ARBA00022525"/>
    </source>
</evidence>
<dbReference type="PANTHER" id="PTHR43662:SF3">
    <property type="entry name" value="DOMAIN PROTEIN, PUTATIVE (AFU_ORTHOLOGUE AFUA_6G11970)-RELATED"/>
    <property type="match status" value="1"/>
</dbReference>
<proteinExistence type="predicted"/>
<reference evidence="7" key="1">
    <citation type="submission" date="2016-01" db="EMBL/GenBank/DDBJ databases">
        <authorList>
            <person name="Peeters C."/>
        </authorList>
    </citation>
    <scope>NUCLEOTIDE SEQUENCE [LARGE SCALE GENOMIC DNA]</scope>
    <source>
        <strain evidence="7">LMG 29323</strain>
    </source>
</reference>
<comment type="caution">
    <text evidence="7">The sequence shown here is derived from an EMBL/GenBank/DDBJ whole genome shotgun (WGS) entry which is preliminary data.</text>
</comment>
<name>A0A158AEF9_9BURK</name>
<comment type="subcellular location">
    <subcellularLocation>
        <location evidence="1">Secreted</location>
    </subcellularLocation>
</comment>
<dbReference type="EMBL" id="FCOE02000005">
    <property type="protein sequence ID" value="SAK56214.1"/>
    <property type="molecule type" value="Genomic_DNA"/>
</dbReference>
<dbReference type="RefSeq" id="WP_087131179.1">
    <property type="nucleotide sequence ID" value="NZ_FCOE02000005.1"/>
</dbReference>
<feature type="chain" id="PRO_5007620398" evidence="4">
    <location>
        <begin position="27"/>
        <end position="456"/>
    </location>
</feature>
<dbReference type="Pfam" id="PF09362">
    <property type="entry name" value="DUF1996"/>
    <property type="match status" value="1"/>
</dbReference>
<dbReference type="OrthoDB" id="581239at2"/>
<dbReference type="Proteomes" id="UP000054911">
    <property type="component" value="Unassembled WGS sequence"/>
</dbReference>
<keyword evidence="8" id="KW-1185">Reference proteome</keyword>
<gene>
    <name evidence="7" type="ORF">AWB80_02174</name>
</gene>
<feature type="signal peptide" evidence="4">
    <location>
        <begin position="1"/>
        <end position="26"/>
    </location>
</feature>
<dbReference type="AlphaFoldDB" id="A0A158AEF9"/>
<dbReference type="InterPro" id="IPR018535">
    <property type="entry name" value="DUF1996"/>
</dbReference>
<evidence type="ECO:0000259" key="6">
    <source>
        <dbReference type="Pfam" id="PF24517"/>
    </source>
</evidence>
<evidence type="ECO:0000256" key="1">
    <source>
        <dbReference type="ARBA" id="ARBA00004613"/>
    </source>
</evidence>
<accession>A0A158AEF9</accession>
<protein>
    <submittedName>
        <fullName evidence="7">Uncharacterized protein</fullName>
    </submittedName>
</protein>
<dbReference type="STRING" id="1777141.AWB80_02174"/>
<feature type="domain" description="DUF1996" evidence="5">
    <location>
        <begin position="42"/>
        <end position="279"/>
    </location>
</feature>
<dbReference type="InterPro" id="IPR055372">
    <property type="entry name" value="CBM96"/>
</dbReference>
<evidence type="ECO:0000256" key="3">
    <source>
        <dbReference type="ARBA" id="ARBA00022729"/>
    </source>
</evidence>
<feature type="domain" description="Carbohydrate-binding module family 96" evidence="6">
    <location>
        <begin position="306"/>
        <end position="455"/>
    </location>
</feature>
<sequence>MKNGNIKGFVYVFVFVVLSYSQSSFAAGFAVTCAYSHTKPDDSIVYPGQPGRAMVHDFFGNTGTDAYSDYTTLNANKVTTCDDKADVSAYWLPQLKRASGIVVPDSVKTYYKNDQPVVPENPIPAGLQMLAGDHNGTGPKPQVNYLCRGSGYTTVAPTTCPVVTDSTGTYSQLNISVHFPDCWNGAKLKPGSRSIGNDAHIMNYAGMIDYMAYRNSDGTCPAGFPVKIPELQVNISYMLGNDPDLTTAQLSMDPILVDGVSVPQWGSLYTAHADFINAWKIDSMKYAVDKCSNGNMDCDNAIPVYYSAATADAWISAAGTVSTSDPKLQVGPGDIILMKFPTPLNTTDYPWQSASLQTMAQNTSSSSAVMLDLYGASTTWNDRDTPPKTTDCTKQYVGGIYLDNVNQVRLNDVTNYVKSAIAAGTPMIGICVRNSSGMTVVFSSREGAFAPALYLK</sequence>
<evidence type="ECO:0000259" key="5">
    <source>
        <dbReference type="Pfam" id="PF09362"/>
    </source>
</evidence>
<keyword evidence="2" id="KW-0964">Secreted</keyword>
<evidence type="ECO:0000313" key="8">
    <source>
        <dbReference type="Proteomes" id="UP000054911"/>
    </source>
</evidence>
<evidence type="ECO:0000313" key="7">
    <source>
        <dbReference type="EMBL" id="SAK56214.1"/>
    </source>
</evidence>
<dbReference type="GO" id="GO:0005576">
    <property type="term" value="C:extracellular region"/>
    <property type="evidence" value="ECO:0007669"/>
    <property type="project" value="UniProtKB-SubCell"/>
</dbReference>
<evidence type="ECO:0000256" key="4">
    <source>
        <dbReference type="SAM" id="SignalP"/>
    </source>
</evidence>
<dbReference type="Pfam" id="PF24517">
    <property type="entry name" value="CBM96"/>
    <property type="match status" value="1"/>
</dbReference>